<dbReference type="AlphaFoldDB" id="A0A855X2A3"/>
<accession>A0A855X2A3</accession>
<reference evidence="1 2" key="1">
    <citation type="journal article" date="2018" name="ISME J.">
        <title>A methanotrophic archaeon couples anaerobic oxidation of methane to Fe(III) reduction.</title>
        <authorList>
            <person name="Cai C."/>
            <person name="Leu A.O."/>
            <person name="Xie G.J."/>
            <person name="Guo J."/>
            <person name="Feng Y."/>
            <person name="Zhao J.X."/>
            <person name="Tyson G.W."/>
            <person name="Yuan Z."/>
            <person name="Hu S."/>
        </authorList>
    </citation>
    <scope>NUCLEOTIDE SEQUENCE [LARGE SCALE GENOMIC DNA]</scope>
    <source>
        <strain evidence="1">FeB_12</strain>
    </source>
</reference>
<evidence type="ECO:0000313" key="2">
    <source>
        <dbReference type="Proteomes" id="UP000250918"/>
    </source>
</evidence>
<comment type="caution">
    <text evidence="1">The sequence shown here is derived from an EMBL/GenBank/DDBJ whole genome shotgun (WGS) entry which is preliminary data.</text>
</comment>
<name>A0A855X2A3_9BACT</name>
<evidence type="ECO:0000313" key="1">
    <source>
        <dbReference type="EMBL" id="PWB72008.1"/>
    </source>
</evidence>
<sequence length="445" mass="52045">MVSRTFVTYSTPQQLLTEVTVFYLNSREFNGLPIYVIRGTKEDIEAAICELIRRGELNVCLGDVFPNPHIQALEPESPEVQLDKFRRLSTEHACLYPSRAHLREIVHRQDYAGRPFTLNLALGEPRLIPHYFDLTVLEIYRNDPRYHYDVADSEGAISVKDKHYGSPGFREADQILMKSFGFGYSNDLNQRVVVAYQYYLHLLSPEHQQLWAAKEIRGNYFVHPDYKRTTFGHMPEGISIFQAFLEELSLTNQASAQIKRIPMFQCEYYGKDRPREFGFLIRPTVREYETFATTLDKMISENLDRKFFIDEIDEYREVKQSGDTVSMEQKGTISLLSEWLDSHVRFQDPEIKRKLVKTLQDIRKERSIAAHLITDNQFDMSLVVKQRDLMSRAYSAMMTLRKALQLCSLVDLEIPSWYQKVKVWKYRSSIAFRSSAVPFPPHFRC</sequence>
<organism evidence="1 2">
    <name type="scientific">candidate division GN15 bacterium</name>
    <dbReference type="NCBI Taxonomy" id="2072418"/>
    <lineage>
        <taxon>Bacteria</taxon>
        <taxon>candidate division GN15</taxon>
    </lineage>
</organism>
<gene>
    <name evidence="1" type="ORF">C3F09_07275</name>
</gene>
<protein>
    <submittedName>
        <fullName evidence="1">Uncharacterized protein</fullName>
    </submittedName>
</protein>
<dbReference type="EMBL" id="PQAP01000098">
    <property type="protein sequence ID" value="PWB72008.1"/>
    <property type="molecule type" value="Genomic_DNA"/>
</dbReference>
<dbReference type="Proteomes" id="UP000250918">
    <property type="component" value="Unassembled WGS sequence"/>
</dbReference>
<proteinExistence type="predicted"/>